<dbReference type="Pfam" id="PF07679">
    <property type="entry name" value="I-set"/>
    <property type="match status" value="1"/>
</dbReference>
<feature type="domain" description="Ig-like" evidence="18">
    <location>
        <begin position="225"/>
        <end position="301"/>
    </location>
</feature>
<feature type="binding site" evidence="12">
    <location>
        <position position="700"/>
    </location>
    <ligand>
        <name>ATP</name>
        <dbReference type="ChEBI" id="CHEBI:30616"/>
    </ligand>
</feature>
<evidence type="ECO:0000256" key="15">
    <source>
        <dbReference type="SAM" id="Phobius"/>
    </source>
</evidence>
<dbReference type="PIRSF" id="PIRSF000615">
    <property type="entry name" value="TyrPK_CSF1-R"/>
    <property type="match status" value="1"/>
</dbReference>
<dbReference type="GO" id="GO:0005524">
    <property type="term" value="F:ATP binding"/>
    <property type="evidence" value="ECO:0007669"/>
    <property type="project" value="UniProtKB-KW"/>
</dbReference>
<accession>A0A7J8GTL7</accession>
<keyword evidence="4 15" id="KW-1133">Transmembrane helix</keyword>
<keyword evidence="8" id="KW-0325">Glycoprotein</keyword>
<evidence type="ECO:0000256" key="4">
    <source>
        <dbReference type="ARBA" id="ARBA00022989"/>
    </source>
</evidence>
<evidence type="ECO:0000256" key="11">
    <source>
        <dbReference type="PIRSR" id="PIRSR000615-1"/>
    </source>
</evidence>
<dbReference type="GO" id="GO:0030424">
    <property type="term" value="C:axon"/>
    <property type="evidence" value="ECO:0007669"/>
    <property type="project" value="TreeGrafter"/>
</dbReference>
<dbReference type="InterPro" id="IPR007110">
    <property type="entry name" value="Ig-like_dom"/>
</dbReference>
<keyword evidence="13" id="KW-0460">Magnesium</keyword>
<dbReference type="CDD" id="cd05046">
    <property type="entry name" value="PTK_CCK4"/>
    <property type="match status" value="1"/>
</dbReference>
<dbReference type="Pfam" id="PF13927">
    <property type="entry name" value="Ig_3"/>
    <property type="match status" value="4"/>
</dbReference>
<keyword evidence="20" id="KW-1185">Reference proteome</keyword>
<feature type="domain" description="Ig-like" evidence="18">
    <location>
        <begin position="462"/>
        <end position="550"/>
    </location>
</feature>
<keyword evidence="5 15" id="KW-0472">Membrane</keyword>
<dbReference type="SMART" id="SM00409">
    <property type="entry name" value="IG"/>
    <property type="match status" value="6"/>
</dbReference>
<keyword evidence="12" id="KW-0067">ATP-binding</keyword>
<dbReference type="GO" id="GO:0050808">
    <property type="term" value="P:synapse organization"/>
    <property type="evidence" value="ECO:0007669"/>
    <property type="project" value="TreeGrafter"/>
</dbReference>
<dbReference type="PRINTS" id="PR00109">
    <property type="entry name" value="TYRKINASE"/>
</dbReference>
<dbReference type="PROSITE" id="PS50011">
    <property type="entry name" value="PROTEIN_KINASE_DOM"/>
    <property type="match status" value="1"/>
</dbReference>
<dbReference type="FunFam" id="2.60.40.10:FF:000343">
    <property type="entry name" value="inactive tyrosine-protein kinase 7"/>
    <property type="match status" value="1"/>
</dbReference>
<evidence type="ECO:0000256" key="9">
    <source>
        <dbReference type="ARBA" id="ARBA00023319"/>
    </source>
</evidence>
<comment type="catalytic activity">
    <reaction evidence="10">
        <text>L-tyrosyl-[protein] + ATP = O-phospho-L-tyrosyl-[protein] + ADP + H(+)</text>
        <dbReference type="Rhea" id="RHEA:10596"/>
        <dbReference type="Rhea" id="RHEA-COMP:10136"/>
        <dbReference type="Rhea" id="RHEA-COMP:20101"/>
        <dbReference type="ChEBI" id="CHEBI:15378"/>
        <dbReference type="ChEBI" id="CHEBI:30616"/>
        <dbReference type="ChEBI" id="CHEBI:46858"/>
        <dbReference type="ChEBI" id="CHEBI:61978"/>
        <dbReference type="ChEBI" id="CHEBI:456216"/>
        <dbReference type="EC" id="2.7.10.1"/>
    </reaction>
</comment>
<dbReference type="PANTHER" id="PTHR45080:SF21">
    <property type="entry name" value="INACTIVE TYROSINE-PROTEIN KINASE 7"/>
    <property type="match status" value="1"/>
</dbReference>
<feature type="binding site" evidence="12">
    <location>
        <position position="804"/>
    </location>
    <ligand>
        <name>ATP</name>
        <dbReference type="ChEBI" id="CHEBI:30616"/>
    </ligand>
</feature>
<feature type="chain" id="PRO_5029710127" evidence="16">
    <location>
        <begin position="31"/>
        <end position="940"/>
    </location>
</feature>
<keyword evidence="6" id="KW-1015">Disulfide bond</keyword>
<dbReference type="Gene3D" id="1.10.510.10">
    <property type="entry name" value="Transferase(Phosphotransferase) domain 1"/>
    <property type="match status" value="1"/>
</dbReference>
<dbReference type="GO" id="GO:0004714">
    <property type="term" value="F:transmembrane receptor protein tyrosine kinase activity"/>
    <property type="evidence" value="ECO:0007669"/>
    <property type="project" value="UniProtKB-EC"/>
</dbReference>
<feature type="transmembrane region" description="Helical" evidence="15">
    <location>
        <begin position="575"/>
        <end position="596"/>
    </location>
</feature>
<feature type="domain" description="Protein kinase" evidence="17">
    <location>
        <begin position="666"/>
        <end position="940"/>
    </location>
</feature>
<dbReference type="GO" id="GO:0007156">
    <property type="term" value="P:homophilic cell adhesion via plasma membrane adhesion molecules"/>
    <property type="evidence" value="ECO:0007669"/>
    <property type="project" value="TreeGrafter"/>
</dbReference>
<dbReference type="InterPro" id="IPR001245">
    <property type="entry name" value="Ser-Thr/Tyr_kinase_cat_dom"/>
</dbReference>
<dbReference type="GO" id="GO:0008046">
    <property type="term" value="F:axon guidance receptor activity"/>
    <property type="evidence" value="ECO:0007669"/>
    <property type="project" value="TreeGrafter"/>
</dbReference>
<dbReference type="GO" id="GO:0005886">
    <property type="term" value="C:plasma membrane"/>
    <property type="evidence" value="ECO:0007669"/>
    <property type="project" value="TreeGrafter"/>
</dbReference>
<keyword evidence="7" id="KW-0675">Receptor</keyword>
<evidence type="ECO:0000259" key="17">
    <source>
        <dbReference type="PROSITE" id="PS50011"/>
    </source>
</evidence>
<evidence type="ECO:0000256" key="2">
    <source>
        <dbReference type="ARBA" id="ARBA00022553"/>
    </source>
</evidence>
<evidence type="ECO:0000256" key="8">
    <source>
        <dbReference type="ARBA" id="ARBA00023180"/>
    </source>
</evidence>
<dbReference type="GO" id="GO:0046872">
    <property type="term" value="F:metal ion binding"/>
    <property type="evidence" value="ECO:0007669"/>
    <property type="project" value="UniProtKB-KW"/>
</dbReference>
<dbReference type="InterPro" id="IPR008266">
    <property type="entry name" value="Tyr_kinase_AS"/>
</dbReference>
<gene>
    <name evidence="19" type="ORF">HJG59_015040</name>
</gene>
<evidence type="ECO:0000313" key="20">
    <source>
        <dbReference type="Proteomes" id="UP000550707"/>
    </source>
</evidence>
<keyword evidence="16" id="KW-0732">Signal</keyword>
<dbReference type="InterPro" id="IPR003598">
    <property type="entry name" value="Ig_sub2"/>
</dbReference>
<dbReference type="FunFam" id="2.60.40.10:FF:000390">
    <property type="entry name" value="Protein tyrosine kinase 7 (inactive)"/>
    <property type="match status" value="1"/>
</dbReference>
<evidence type="ECO:0000256" key="14">
    <source>
        <dbReference type="SAM" id="MobiDB-lite"/>
    </source>
</evidence>
<dbReference type="FunFam" id="2.60.40.10:FF:000432">
    <property type="entry name" value="Protein tyrosine kinase 7 (inactive)"/>
    <property type="match status" value="1"/>
</dbReference>
<keyword evidence="19" id="KW-0418">Kinase</keyword>
<evidence type="ECO:0000256" key="5">
    <source>
        <dbReference type="ARBA" id="ARBA00023136"/>
    </source>
</evidence>
<dbReference type="Pfam" id="PF00047">
    <property type="entry name" value="ig"/>
    <property type="match status" value="1"/>
</dbReference>
<dbReference type="AlphaFoldDB" id="A0A7J8GTL7"/>
<evidence type="ECO:0000256" key="6">
    <source>
        <dbReference type="ARBA" id="ARBA00023157"/>
    </source>
</evidence>
<dbReference type="GO" id="GO:0043025">
    <property type="term" value="C:neuronal cell body"/>
    <property type="evidence" value="ECO:0007669"/>
    <property type="project" value="TreeGrafter"/>
</dbReference>
<keyword evidence="9" id="KW-0393">Immunoglobulin domain</keyword>
<keyword evidence="3 15" id="KW-0812">Transmembrane</keyword>
<dbReference type="SUPFAM" id="SSF56112">
    <property type="entry name" value="Protein kinase-like (PK-like)"/>
    <property type="match status" value="1"/>
</dbReference>
<feature type="active site" description="Proton acceptor" evidence="11">
    <location>
        <position position="800"/>
    </location>
</feature>
<dbReference type="EMBL" id="JACASF010000008">
    <property type="protein sequence ID" value="KAF6462882.1"/>
    <property type="molecule type" value="Genomic_DNA"/>
</dbReference>
<evidence type="ECO:0000256" key="1">
    <source>
        <dbReference type="ARBA" id="ARBA00004479"/>
    </source>
</evidence>
<dbReference type="Gene3D" id="2.60.40.10">
    <property type="entry name" value="Immunoglobulins"/>
    <property type="match status" value="6"/>
</dbReference>
<proteinExistence type="predicted"/>
<feature type="domain" description="Ig-like" evidence="18">
    <location>
        <begin position="128"/>
        <end position="218"/>
    </location>
</feature>
<organism evidence="19 20">
    <name type="scientific">Molossus molossus</name>
    <name type="common">Pallas' mastiff bat</name>
    <name type="synonym">Vespertilio molossus</name>
    <dbReference type="NCBI Taxonomy" id="27622"/>
    <lineage>
        <taxon>Eukaryota</taxon>
        <taxon>Metazoa</taxon>
        <taxon>Chordata</taxon>
        <taxon>Craniata</taxon>
        <taxon>Vertebrata</taxon>
        <taxon>Euteleostomi</taxon>
        <taxon>Mammalia</taxon>
        <taxon>Eutheria</taxon>
        <taxon>Laurasiatheria</taxon>
        <taxon>Chiroptera</taxon>
        <taxon>Yangochiroptera</taxon>
        <taxon>Molossidae</taxon>
        <taxon>Molossus</taxon>
    </lineage>
</organism>
<feature type="domain" description="Ig-like" evidence="18">
    <location>
        <begin position="309"/>
        <end position="407"/>
    </location>
</feature>
<dbReference type="InterPro" id="IPR050958">
    <property type="entry name" value="Cell_Adh-Cytoskel_Orgn"/>
</dbReference>
<reference evidence="19 20" key="1">
    <citation type="journal article" date="2020" name="Nature">
        <title>Six reference-quality genomes reveal evolution of bat adaptations.</title>
        <authorList>
            <person name="Jebb D."/>
            <person name="Huang Z."/>
            <person name="Pippel M."/>
            <person name="Hughes G.M."/>
            <person name="Lavrichenko K."/>
            <person name="Devanna P."/>
            <person name="Winkler S."/>
            <person name="Jermiin L.S."/>
            <person name="Skirmuntt E.C."/>
            <person name="Katzourakis A."/>
            <person name="Burkitt-Gray L."/>
            <person name="Ray D.A."/>
            <person name="Sullivan K.A.M."/>
            <person name="Roscito J.G."/>
            <person name="Kirilenko B.M."/>
            <person name="Davalos L.M."/>
            <person name="Corthals A.P."/>
            <person name="Power M.L."/>
            <person name="Jones G."/>
            <person name="Ransome R.D."/>
            <person name="Dechmann D.K.N."/>
            <person name="Locatelli A.G."/>
            <person name="Puechmaille S.J."/>
            <person name="Fedrigo O."/>
            <person name="Jarvis E.D."/>
            <person name="Hiller M."/>
            <person name="Vernes S.C."/>
            <person name="Myers E.W."/>
            <person name="Teeling E.C."/>
        </authorList>
    </citation>
    <scope>NUCLEOTIDE SEQUENCE [LARGE SCALE GENOMIC DNA]</scope>
    <source>
        <strain evidence="19">MMolMol1</strain>
        <tissue evidence="19">Muscle</tissue>
    </source>
</reference>
<feature type="domain" description="Ig-like" evidence="18">
    <location>
        <begin position="15"/>
        <end position="120"/>
    </location>
</feature>
<name>A0A7J8GTL7_MOLMO</name>
<dbReference type="InterPro" id="IPR013783">
    <property type="entry name" value="Ig-like_fold"/>
</dbReference>
<dbReference type="PROSITE" id="PS50835">
    <property type="entry name" value="IG_LIKE"/>
    <property type="match status" value="5"/>
</dbReference>
<dbReference type="PANTHER" id="PTHR45080">
    <property type="entry name" value="CONTACTIN 5"/>
    <property type="match status" value="1"/>
</dbReference>
<keyword evidence="12" id="KW-0547">Nucleotide-binding</keyword>
<comment type="subcellular location">
    <subcellularLocation>
        <location evidence="1">Membrane</location>
        <topology evidence="1">Single-pass type I membrane protein</topology>
    </subcellularLocation>
</comment>
<evidence type="ECO:0000256" key="7">
    <source>
        <dbReference type="ARBA" id="ARBA00023170"/>
    </source>
</evidence>
<dbReference type="FunFam" id="1.10.510.10:FF:000200">
    <property type="entry name" value="inactive tyrosine-protein kinase 7"/>
    <property type="match status" value="1"/>
</dbReference>
<sequence>MGAARGAPSSPRRLPLLSVLLLPLLGGAQTAIVFIKEPSSQDALQGRRALLRCEVEASGSVHVYWLLDGTPVQDTDRRFAQGSSLSFAAVDRLQDSGAFQCVAQDKVTGEEARSTNASFNIKWIETGPVVLKHPASEAEIQPQTQVTLRCHIDGHPRPTYQWFRDGSPLSEGQSNHTVSSKERNLILRPAGPEHSGVYSCCAHNAFGQTCSSQNFTLSIADESFARVVLAPQDVVVARNEEAMFHCQFSAQPPPSLQWVFEDDTPITNRSRPPHLRRATVFANGSLLLTQVRPRNAGVYRCLGQGQRGPPVILEATLHLAEIEDMLPFEPRVFTAGSEERVACLPPPGLPEPSMWWEHAGVRLPTHGRVYQKGHELVFASIAESDTGVYTCHAANLAGQRRQDVNVTVANGSSLPEWVTDNAGTLHFSRVTRNDAGNYTCIASNGLQGQIRAHVQLTVAVFITFKVEPERTTVYQGHTALLRCEAQGDPTPLIQWKGKDRILDPTKLGPRMRIFQNGSLVIHDVAPEDSGRYTCIAGNSCNIKHTEAPLFVVDKPVLEESEGPGSPPPYKMIQTIGLSVGAAVAYIIAVLGLMFYCKKRCKAKRLQKQPEGEEPEMECLNGGPLQNGQPSAEIQEEVALTSLGSGPAATNKRHSTSDKMHFPRASLQPITTLGKSEFGEVFLAKAQGLEEGVAETLVLVKSLQSRDEQQQLDFRREFEMFGKLNHANVVRLLGLCREAEPHYMVLEYVDLGDLKQFLRISKSKDEKLKSQPLSTKQKVAVCTQVALGMEHLSNNRFVHKDLAARNCLVSAQRQVKVSALGLSKDVYNSEYYHFRQAWVPLRWMSPEAILEGDFSTKSDVWAFGVLMWEVFTHGEMPHGGQADDEVLADLQAGKARLPQPEGCPSKLYRLMQRCWALSPKDRPSFSEIANTLGDSPADSKP</sequence>
<feature type="binding site" evidence="13">
    <location>
        <position position="805"/>
    </location>
    <ligand>
        <name>Mg(2+)</name>
        <dbReference type="ChEBI" id="CHEBI:18420"/>
    </ligand>
</feature>
<dbReference type="FunFam" id="2.60.40.10:FF:000402">
    <property type="entry name" value="Protein tyrosine kinase 7 (inactive)"/>
    <property type="match status" value="1"/>
</dbReference>
<dbReference type="FunFam" id="3.30.200.20:FF:000167">
    <property type="entry name" value="Putative inactive tyrosine-protein kinase 7"/>
    <property type="match status" value="1"/>
</dbReference>
<evidence type="ECO:0000256" key="12">
    <source>
        <dbReference type="PIRSR" id="PIRSR000615-2"/>
    </source>
</evidence>
<feature type="region of interest" description="Disordered" evidence="14">
    <location>
        <begin position="920"/>
        <end position="940"/>
    </location>
</feature>
<dbReference type="PROSITE" id="PS00109">
    <property type="entry name" value="PROTEIN_KINASE_TYR"/>
    <property type="match status" value="1"/>
</dbReference>
<evidence type="ECO:0000313" key="19">
    <source>
        <dbReference type="EMBL" id="KAF6462882.1"/>
    </source>
</evidence>
<protein>
    <submittedName>
        <fullName evidence="19">Protein tyrosine kinase 7 (Inactive)</fullName>
    </submittedName>
</protein>
<dbReference type="SUPFAM" id="SSF48726">
    <property type="entry name" value="Immunoglobulin"/>
    <property type="match status" value="5"/>
</dbReference>
<keyword evidence="2" id="KW-0597">Phosphoprotein</keyword>
<comment type="caution">
    <text evidence="19">The sequence shown here is derived from an EMBL/GenBank/DDBJ whole genome shotgun (WGS) entry which is preliminary data.</text>
</comment>
<dbReference type="InterPro" id="IPR036179">
    <property type="entry name" value="Ig-like_dom_sf"/>
</dbReference>
<dbReference type="Pfam" id="PF07714">
    <property type="entry name" value="PK_Tyr_Ser-Thr"/>
    <property type="match status" value="1"/>
</dbReference>
<dbReference type="CDD" id="cd00096">
    <property type="entry name" value="Ig"/>
    <property type="match status" value="1"/>
</dbReference>
<dbReference type="InterPro" id="IPR011009">
    <property type="entry name" value="Kinase-like_dom_sf"/>
</dbReference>
<dbReference type="CDD" id="cd05760">
    <property type="entry name" value="Ig2_PTK7"/>
    <property type="match status" value="1"/>
</dbReference>
<evidence type="ECO:0000256" key="3">
    <source>
        <dbReference type="ARBA" id="ARBA00022692"/>
    </source>
</evidence>
<feature type="binding site" evidence="12">
    <location>
        <begin position="746"/>
        <end position="752"/>
    </location>
    <ligand>
        <name>ATP</name>
        <dbReference type="ChEBI" id="CHEBI:30616"/>
    </ligand>
</feature>
<dbReference type="SMART" id="SM00408">
    <property type="entry name" value="IGc2"/>
    <property type="match status" value="6"/>
</dbReference>
<evidence type="ECO:0000256" key="16">
    <source>
        <dbReference type="SAM" id="SignalP"/>
    </source>
</evidence>
<dbReference type="Proteomes" id="UP000550707">
    <property type="component" value="Unassembled WGS sequence"/>
</dbReference>
<evidence type="ECO:0000256" key="13">
    <source>
        <dbReference type="PIRSR" id="PIRSR000615-3"/>
    </source>
</evidence>
<feature type="region of interest" description="Disordered" evidence="14">
    <location>
        <begin position="606"/>
        <end position="629"/>
    </location>
</feature>
<dbReference type="InterPro" id="IPR013151">
    <property type="entry name" value="Immunoglobulin_dom"/>
</dbReference>
<keyword evidence="19" id="KW-0808">Transferase</keyword>
<dbReference type="InterPro" id="IPR000719">
    <property type="entry name" value="Prot_kinase_dom"/>
</dbReference>
<dbReference type="Gene3D" id="3.30.200.20">
    <property type="entry name" value="Phosphorylase Kinase, domain 1"/>
    <property type="match status" value="1"/>
</dbReference>
<keyword evidence="13" id="KW-0479">Metal-binding</keyword>
<evidence type="ECO:0000256" key="10">
    <source>
        <dbReference type="ARBA" id="ARBA00051243"/>
    </source>
</evidence>
<feature type="signal peptide" evidence="16">
    <location>
        <begin position="1"/>
        <end position="30"/>
    </location>
</feature>
<evidence type="ECO:0000259" key="18">
    <source>
        <dbReference type="PROSITE" id="PS50835"/>
    </source>
</evidence>
<dbReference type="InterPro" id="IPR003599">
    <property type="entry name" value="Ig_sub"/>
</dbReference>
<dbReference type="InterPro" id="IPR013098">
    <property type="entry name" value="Ig_I-set"/>
</dbReference>
<dbReference type="FunFam" id="2.60.40.10:FF:000395">
    <property type="entry name" value="Protein tyrosine kinase 7 (inactive)"/>
    <property type="match status" value="1"/>
</dbReference>